<dbReference type="EMBL" id="JRRC01340890">
    <property type="protein sequence ID" value="KHG03276.1"/>
    <property type="molecule type" value="Genomic_DNA"/>
</dbReference>
<name>A0A0B0MWH4_GOSAR</name>
<evidence type="ECO:0000313" key="2">
    <source>
        <dbReference type="Proteomes" id="UP000032142"/>
    </source>
</evidence>
<gene>
    <name evidence="1" type="ORF">F383_27295</name>
</gene>
<organism evidence="1 2">
    <name type="scientific">Gossypium arboreum</name>
    <name type="common">Tree cotton</name>
    <name type="synonym">Gossypium nanking</name>
    <dbReference type="NCBI Taxonomy" id="29729"/>
    <lineage>
        <taxon>Eukaryota</taxon>
        <taxon>Viridiplantae</taxon>
        <taxon>Streptophyta</taxon>
        <taxon>Embryophyta</taxon>
        <taxon>Tracheophyta</taxon>
        <taxon>Spermatophyta</taxon>
        <taxon>Magnoliopsida</taxon>
        <taxon>eudicotyledons</taxon>
        <taxon>Gunneridae</taxon>
        <taxon>Pentapetalae</taxon>
        <taxon>rosids</taxon>
        <taxon>malvids</taxon>
        <taxon>Malvales</taxon>
        <taxon>Malvaceae</taxon>
        <taxon>Malvoideae</taxon>
        <taxon>Gossypium</taxon>
    </lineage>
</organism>
<accession>A0A0B0MWH4</accession>
<dbReference type="Proteomes" id="UP000032142">
    <property type="component" value="Unassembled WGS sequence"/>
</dbReference>
<sequence>MHNLISRVPKQPKSIAKISALFICSLFEDHGHYLKM</sequence>
<dbReference type="AlphaFoldDB" id="A0A0B0MWH4"/>
<reference evidence="2" key="1">
    <citation type="submission" date="2014-09" db="EMBL/GenBank/DDBJ databases">
        <authorList>
            <person name="Mudge J."/>
            <person name="Ramaraj T."/>
            <person name="Lindquist I.E."/>
            <person name="Bharti A.K."/>
            <person name="Sundararajan A."/>
            <person name="Cameron C.T."/>
            <person name="Woodward J.E."/>
            <person name="May G.D."/>
            <person name="Brubaker C."/>
            <person name="Broadhvest J."/>
            <person name="Wilkins T.A."/>
        </authorList>
    </citation>
    <scope>NUCLEOTIDE SEQUENCE</scope>
    <source>
        <strain evidence="2">cv. AKA8401</strain>
    </source>
</reference>
<comment type="caution">
    <text evidence="1">The sequence shown here is derived from an EMBL/GenBank/DDBJ whole genome shotgun (WGS) entry which is preliminary data.</text>
</comment>
<keyword evidence="2" id="KW-1185">Reference proteome</keyword>
<evidence type="ECO:0000313" key="1">
    <source>
        <dbReference type="EMBL" id="KHG03276.1"/>
    </source>
</evidence>
<proteinExistence type="predicted"/>
<protein>
    <submittedName>
        <fullName evidence="1">Uncharacterized protein</fullName>
    </submittedName>
</protein>